<dbReference type="GO" id="GO:0032259">
    <property type="term" value="P:methylation"/>
    <property type="evidence" value="ECO:0007669"/>
    <property type="project" value="UniProtKB-KW"/>
</dbReference>
<dbReference type="InParanoid" id="A0A140LDW3"/>
<evidence type="ECO:0000313" key="3">
    <source>
        <dbReference type="Proteomes" id="UP000070427"/>
    </source>
</evidence>
<dbReference type="Proteomes" id="UP000070427">
    <property type="component" value="Unassembled WGS sequence"/>
</dbReference>
<keyword evidence="3" id="KW-1185">Reference proteome</keyword>
<dbReference type="AlphaFoldDB" id="A0A140LDW3"/>
<dbReference type="PANTHER" id="PTHR43861:SF1">
    <property type="entry name" value="TRANS-ACONITATE 2-METHYLTRANSFERASE"/>
    <property type="match status" value="1"/>
</dbReference>
<dbReference type="OrthoDB" id="7365827at2"/>
<dbReference type="Pfam" id="PF13847">
    <property type="entry name" value="Methyltransf_31"/>
    <property type="match status" value="1"/>
</dbReference>
<name>A0A140LDW3_9FIRM</name>
<protein>
    <submittedName>
        <fullName evidence="2">Demethylmenaquinone methyltransferase</fullName>
        <ecNumber evidence="2">2.1.1.163</ecNumber>
    </submittedName>
</protein>
<dbReference type="InterPro" id="IPR025714">
    <property type="entry name" value="Methyltranfer_dom"/>
</dbReference>
<gene>
    <name evidence="2" type="primary">menG_1</name>
    <name evidence="2" type="ORF">AN618_00760</name>
</gene>
<evidence type="ECO:0000259" key="1">
    <source>
        <dbReference type="Pfam" id="PF13847"/>
    </source>
</evidence>
<dbReference type="PANTHER" id="PTHR43861">
    <property type="entry name" value="TRANS-ACONITATE 2-METHYLTRANSFERASE-RELATED"/>
    <property type="match status" value="1"/>
</dbReference>
<keyword evidence="2" id="KW-0489">Methyltransferase</keyword>
<dbReference type="EC" id="2.1.1.163" evidence="2"/>
<comment type="caution">
    <text evidence="2">The sequence shown here is derived from an EMBL/GenBank/DDBJ whole genome shotgun (WGS) entry which is preliminary data.</text>
</comment>
<evidence type="ECO:0000313" key="2">
    <source>
        <dbReference type="EMBL" id="KXG78738.1"/>
    </source>
</evidence>
<dbReference type="RefSeq" id="WP_066350677.1">
    <property type="nucleotide sequence ID" value="NZ_LOED01000001.1"/>
</dbReference>
<dbReference type="CDD" id="cd02440">
    <property type="entry name" value="AdoMet_MTases"/>
    <property type="match status" value="1"/>
</dbReference>
<sequence>MESLRQFFNDMASIWDEKVFHPSEKVRFILELMEISKGFKILDVGCGTGVLIPYLIEKTGSSGEIIGIDIAEKMLEIARAKFPEDSFPNVKFVHADFMDFEYQGKFDTIIFYSVFPHIQHKQKCIKKAASLLAAGGKLTICHSESREKINSIHRMTGFPVSHDLLPSAQEVANFMKQAGLEILHSIDNDDLYVVIGSLSN</sequence>
<reference evidence="2 3" key="1">
    <citation type="submission" date="2015-12" db="EMBL/GenBank/DDBJ databases">
        <title>Draft genome sequnece of Fervidicola ferrireducens strain Y170.</title>
        <authorList>
            <person name="Patel B.K."/>
        </authorList>
    </citation>
    <scope>NUCLEOTIDE SEQUENCE [LARGE SCALE GENOMIC DNA]</scope>
    <source>
        <strain evidence="2 3">Y170</strain>
    </source>
</reference>
<dbReference type="InterPro" id="IPR029063">
    <property type="entry name" value="SAM-dependent_MTases_sf"/>
</dbReference>
<proteinExistence type="predicted"/>
<organism evidence="2 3">
    <name type="scientific">Fervidicola ferrireducens</name>
    <dbReference type="NCBI Taxonomy" id="520764"/>
    <lineage>
        <taxon>Bacteria</taxon>
        <taxon>Bacillati</taxon>
        <taxon>Bacillota</taxon>
        <taxon>Clostridia</taxon>
        <taxon>Thermosediminibacterales</taxon>
        <taxon>Thermosediminibacteraceae</taxon>
        <taxon>Fervidicola</taxon>
    </lineage>
</organism>
<dbReference type="SUPFAM" id="SSF53335">
    <property type="entry name" value="S-adenosyl-L-methionine-dependent methyltransferases"/>
    <property type="match status" value="1"/>
</dbReference>
<dbReference type="GO" id="GO:0043770">
    <property type="term" value="F:demethylmenaquinone methyltransferase activity"/>
    <property type="evidence" value="ECO:0007669"/>
    <property type="project" value="UniProtKB-EC"/>
</dbReference>
<dbReference type="EMBL" id="LOED01000001">
    <property type="protein sequence ID" value="KXG78738.1"/>
    <property type="molecule type" value="Genomic_DNA"/>
</dbReference>
<keyword evidence="2" id="KW-0808">Transferase</keyword>
<feature type="domain" description="Methyltransferase" evidence="1">
    <location>
        <begin position="36"/>
        <end position="146"/>
    </location>
</feature>
<dbReference type="STRING" id="520764.AN618_00760"/>
<accession>A0A140LDW3</accession>
<dbReference type="Gene3D" id="3.40.50.150">
    <property type="entry name" value="Vaccinia Virus protein VP39"/>
    <property type="match status" value="1"/>
</dbReference>